<dbReference type="InterPro" id="IPR035952">
    <property type="entry name" value="Rhomboid-like_sf"/>
</dbReference>
<feature type="transmembrane region" description="Helical" evidence="7">
    <location>
        <begin position="98"/>
        <end position="117"/>
    </location>
</feature>
<evidence type="ECO:0000256" key="2">
    <source>
        <dbReference type="ARBA" id="ARBA00009045"/>
    </source>
</evidence>
<dbReference type="Proteomes" id="UP001596410">
    <property type="component" value="Unassembled WGS sequence"/>
</dbReference>
<dbReference type="Gene3D" id="1.20.1540.10">
    <property type="entry name" value="Rhomboid-like"/>
    <property type="match status" value="1"/>
</dbReference>
<evidence type="ECO:0000259" key="8">
    <source>
        <dbReference type="Pfam" id="PF01694"/>
    </source>
</evidence>
<feature type="transmembrane region" description="Helical" evidence="7">
    <location>
        <begin position="235"/>
        <end position="254"/>
    </location>
</feature>
<proteinExistence type="inferred from homology"/>
<dbReference type="EMBL" id="JBHSZV010000051">
    <property type="protein sequence ID" value="MFC7063680.1"/>
    <property type="molecule type" value="Genomic_DNA"/>
</dbReference>
<dbReference type="EC" id="3.4.21.-" evidence="9"/>
<keyword evidence="3 7" id="KW-0812">Transmembrane</keyword>
<reference evidence="10" key="1">
    <citation type="journal article" date="2019" name="Int. J. Syst. Evol. Microbiol.">
        <title>The Global Catalogue of Microorganisms (GCM) 10K type strain sequencing project: providing services to taxonomists for standard genome sequencing and annotation.</title>
        <authorList>
            <consortium name="The Broad Institute Genomics Platform"/>
            <consortium name="The Broad Institute Genome Sequencing Center for Infectious Disease"/>
            <person name="Wu L."/>
            <person name="Ma J."/>
        </authorList>
    </citation>
    <scope>NUCLEOTIDE SEQUENCE [LARGE SCALE GENOMIC DNA]</scope>
    <source>
        <strain evidence="10">CGMCC 4.1621</strain>
    </source>
</reference>
<organism evidence="9 10">
    <name type="scientific">Halobacillus seohaensis</name>
    <dbReference type="NCBI Taxonomy" id="447421"/>
    <lineage>
        <taxon>Bacteria</taxon>
        <taxon>Bacillati</taxon>
        <taxon>Bacillota</taxon>
        <taxon>Bacilli</taxon>
        <taxon>Bacillales</taxon>
        <taxon>Bacillaceae</taxon>
        <taxon>Halobacillus</taxon>
    </lineage>
</organism>
<evidence type="ECO:0000256" key="7">
    <source>
        <dbReference type="SAM" id="Phobius"/>
    </source>
</evidence>
<evidence type="ECO:0000256" key="3">
    <source>
        <dbReference type="ARBA" id="ARBA00022692"/>
    </source>
</evidence>
<keyword evidence="4 9" id="KW-0378">Hydrolase</keyword>
<dbReference type="GO" id="GO:0008233">
    <property type="term" value="F:peptidase activity"/>
    <property type="evidence" value="ECO:0007669"/>
    <property type="project" value="UniProtKB-KW"/>
</dbReference>
<evidence type="ECO:0000256" key="6">
    <source>
        <dbReference type="ARBA" id="ARBA00023136"/>
    </source>
</evidence>
<protein>
    <submittedName>
        <fullName evidence="9">Rhomboid family intramembrane serine protease</fullName>
        <ecNumber evidence="9">3.4.21.-</ecNumber>
    </submittedName>
</protein>
<sequence>MFVRTESFKEFIKFYPIVTGLVIIHFALWLCIDLLQFPFALQFLRDGIGNNYLVSQGEYWRLVTPIFLHAGFAHALFNSFSLVLFGPALEQMLGKSKFILMYIISGIFGNIGTYLIAPHEFYQHLGASGAVFGIFGVYLFMVLYRKSLIGPSNSQLIMTIFVLGLFMTFMRTGINVWAHLFGLIGGFAIAPAVLRNARPFSVWQNRAKHTNRNNGEVTFNPNRWNKRKFLPGKKYGKYIFWGIIIFLVALALLGNLF</sequence>
<evidence type="ECO:0000256" key="1">
    <source>
        <dbReference type="ARBA" id="ARBA00004141"/>
    </source>
</evidence>
<gene>
    <name evidence="9" type="ORF">ACFQIC_17865</name>
</gene>
<comment type="similarity">
    <text evidence="2">Belongs to the peptidase S54 family.</text>
</comment>
<dbReference type="GO" id="GO:0006508">
    <property type="term" value="P:proteolysis"/>
    <property type="evidence" value="ECO:0007669"/>
    <property type="project" value="UniProtKB-KW"/>
</dbReference>
<dbReference type="SUPFAM" id="SSF144091">
    <property type="entry name" value="Rhomboid-like"/>
    <property type="match status" value="1"/>
</dbReference>
<keyword evidence="10" id="KW-1185">Reference proteome</keyword>
<comment type="subcellular location">
    <subcellularLocation>
        <location evidence="1">Membrane</location>
        <topology evidence="1">Multi-pass membrane protein</topology>
    </subcellularLocation>
</comment>
<feature type="transmembrane region" description="Helical" evidence="7">
    <location>
        <begin position="156"/>
        <end position="174"/>
    </location>
</feature>
<dbReference type="InterPro" id="IPR022764">
    <property type="entry name" value="Peptidase_S54_rhomboid_dom"/>
</dbReference>
<feature type="transmembrane region" description="Helical" evidence="7">
    <location>
        <begin position="123"/>
        <end position="144"/>
    </location>
</feature>
<comment type="caution">
    <text evidence="9">The sequence shown here is derived from an EMBL/GenBank/DDBJ whole genome shotgun (WGS) entry which is preliminary data.</text>
</comment>
<accession>A0ABW2ERY9</accession>
<dbReference type="PANTHER" id="PTHR43731:SF14">
    <property type="entry name" value="PRESENILIN-ASSOCIATED RHOMBOID-LIKE PROTEIN, MITOCHONDRIAL"/>
    <property type="match status" value="1"/>
</dbReference>
<feature type="domain" description="Peptidase S54 rhomboid" evidence="8">
    <location>
        <begin position="57"/>
        <end position="195"/>
    </location>
</feature>
<feature type="transmembrane region" description="Helical" evidence="7">
    <location>
        <begin position="180"/>
        <end position="197"/>
    </location>
</feature>
<evidence type="ECO:0000313" key="9">
    <source>
        <dbReference type="EMBL" id="MFC7063680.1"/>
    </source>
</evidence>
<dbReference type="Pfam" id="PF01694">
    <property type="entry name" value="Rhomboid"/>
    <property type="match status" value="1"/>
</dbReference>
<dbReference type="RefSeq" id="WP_204711113.1">
    <property type="nucleotide sequence ID" value="NZ_JBHSZV010000051.1"/>
</dbReference>
<name>A0ABW2ERY9_9BACI</name>
<feature type="transmembrane region" description="Helical" evidence="7">
    <location>
        <begin position="12"/>
        <end position="39"/>
    </location>
</feature>
<evidence type="ECO:0000256" key="4">
    <source>
        <dbReference type="ARBA" id="ARBA00022801"/>
    </source>
</evidence>
<evidence type="ECO:0000313" key="10">
    <source>
        <dbReference type="Proteomes" id="UP001596410"/>
    </source>
</evidence>
<keyword evidence="6 7" id="KW-0472">Membrane</keyword>
<dbReference type="InterPro" id="IPR050925">
    <property type="entry name" value="Rhomboid_protease_S54"/>
</dbReference>
<keyword evidence="5 7" id="KW-1133">Transmembrane helix</keyword>
<feature type="transmembrane region" description="Helical" evidence="7">
    <location>
        <begin position="59"/>
        <end position="86"/>
    </location>
</feature>
<keyword evidence="9" id="KW-0645">Protease</keyword>
<evidence type="ECO:0000256" key="5">
    <source>
        <dbReference type="ARBA" id="ARBA00022989"/>
    </source>
</evidence>
<dbReference type="PANTHER" id="PTHR43731">
    <property type="entry name" value="RHOMBOID PROTEASE"/>
    <property type="match status" value="1"/>
</dbReference>